<dbReference type="PROSITE" id="PS00107">
    <property type="entry name" value="PROTEIN_KINASE_ATP"/>
    <property type="match status" value="1"/>
</dbReference>
<dbReference type="CDD" id="cd00180">
    <property type="entry name" value="PKc"/>
    <property type="match status" value="1"/>
</dbReference>
<dbReference type="SMART" id="SM00220">
    <property type="entry name" value="S_TKc"/>
    <property type="match status" value="2"/>
</dbReference>
<keyword evidence="5 12" id="KW-0418">Kinase</keyword>
<dbReference type="InterPro" id="IPR002110">
    <property type="entry name" value="Ankyrin_rpt"/>
</dbReference>
<reference evidence="12 13" key="1">
    <citation type="submission" date="2019-05" db="EMBL/GenBank/DDBJ databases">
        <title>The compact genome of Giardia muris reveals important steps in the evolution of intestinal protozoan parasites.</title>
        <authorList>
            <person name="Xu F."/>
            <person name="Jimenez-Gonzalez A."/>
            <person name="Einarsson E."/>
            <person name="Astvaldsson A."/>
            <person name="Peirasmaki D."/>
            <person name="Eckmann L."/>
            <person name="Andersson J.O."/>
            <person name="Svard S.G."/>
            <person name="Jerlstrom-Hultqvist J."/>
        </authorList>
    </citation>
    <scope>NUCLEOTIDE SEQUENCE [LARGE SCALE GENOMIC DNA]</scope>
    <source>
        <strain evidence="12 13">Roberts-Thomson</strain>
    </source>
</reference>
<feature type="binding site" evidence="8">
    <location>
        <position position="636"/>
    </location>
    <ligand>
        <name>ATP</name>
        <dbReference type="ChEBI" id="CHEBI:30616"/>
    </ligand>
</feature>
<dbReference type="SUPFAM" id="SSF48403">
    <property type="entry name" value="Ankyrin repeat"/>
    <property type="match status" value="2"/>
</dbReference>
<dbReference type="GO" id="GO:0004674">
    <property type="term" value="F:protein serine/threonine kinase activity"/>
    <property type="evidence" value="ECO:0007669"/>
    <property type="project" value="UniProtKB-EC"/>
</dbReference>
<dbReference type="EMBL" id="VDLU01000003">
    <property type="protein sequence ID" value="TNJ27432.1"/>
    <property type="molecule type" value="Genomic_DNA"/>
</dbReference>
<dbReference type="InterPro" id="IPR000719">
    <property type="entry name" value="Prot_kinase_dom"/>
</dbReference>
<feature type="region of interest" description="Disordered" evidence="10">
    <location>
        <begin position="843"/>
        <end position="870"/>
    </location>
</feature>
<feature type="compositionally biased region" description="Basic and acidic residues" evidence="10">
    <location>
        <begin position="341"/>
        <end position="369"/>
    </location>
</feature>
<dbReference type="SUPFAM" id="SSF56112">
    <property type="entry name" value="Protein kinase-like (PK-like)"/>
    <property type="match status" value="2"/>
</dbReference>
<sequence length="1112" mass="124072">MSSGSSLIDAARRGDADAVRAHLHEATQRDTRGWTALMHASARNFAECVKALIPYERGLADPQKITALMIAADNGHTEVVRLLAKEESRLQNSDGWTALMHASYRGFDECAELLLDEAGMQTTRRKDGMAPGSTALMVAARFSRPECVDLLRDREKGFVDSEGHDALWYAENKGVNPNVKTSEVYRDPRVLKLLEGTKDVHSDGGMGGVESGPAQTNIEADPIDPVPILPPQCQDDRNDSIPARPNEPRKQGRDAPVDDSRLRMLQETLSKKNQEIDQLKAVNTSLRADIDERDEYIRILEDTLRENEKRHNELTDEFSALKEGSTALEDHIGQLQQRLANTEEDRRLARNEASEARARAEQLQRENAERQNVLDATKRELENSRRQLRETGEERSRVATQLSQSEESCRGLVDEVTGLQKQVEEGKNEQKKNAALIDSPKAQLAKTTEDLKKELADQKTRIFILENENTLLKNGSLIPAAIQGDLNTLRRHLDQAGQKDSSGMTALMHAASRGQTEVVRLLRPLEARLQDGRGRTALMHAVGGGHEECVGLLLLEQDIVNGEYEFPEDIATKSYEEADGERKVVYEKIVSLLEKKSQLPGLPKNLSEYHLTAVLGKGTFGVVYAGHGNGRNVAVKVVSLGRHNDEERRLLRREAEIFPSLDHPNILRCLGTGENDIDDTYVIVTDLCCGDLRGEMNRRKKANSSYSDQEVWRVIREVADALTYLHEKRHVHRDLKPANILLSSDGRCVLGGFEVARTLGDSSRMKTTAGTPLYMAPEIHREEDYDKSVDVWALGVVAHELCTGELPFSTVPAILERGPPAIENRDGGLVDLIFRMLSKNPERRPTAREVLEEAEREDDTTPDTRAFPSLPESMKQHYSLKTSFKGRPNTFKAVDSMNKPCTIEIVPRPEGPSLLNSPTELKDLRHQNVLEYSCVTDDGKGRVFIVTAWHPSTLQDAMARRLGNGEIKQYLRQLALGLEYLHGKGIVLRSICPKSVLLSDDGECILGGLDCASFISDAPCKSVGEPLRRPPEMQQGSTAYGPSADIWALGLLAYELCTGKLPFTTEEQVARMDAPPPEERDQDLVTLVLRMLEKNPERRPTAQEVVRTLRRR</sequence>
<dbReference type="Gene3D" id="1.25.40.20">
    <property type="entry name" value="Ankyrin repeat-containing domain"/>
    <property type="match status" value="2"/>
</dbReference>
<evidence type="ECO:0000256" key="9">
    <source>
        <dbReference type="SAM" id="Coils"/>
    </source>
</evidence>
<protein>
    <recommendedName>
        <fullName evidence="2">non-specific serine/threonine protein kinase</fullName>
        <ecNumber evidence="2">2.7.11.1</ecNumber>
    </recommendedName>
</protein>
<dbReference type="VEuPathDB" id="GiardiaDB:GMRT_12974"/>
<dbReference type="OrthoDB" id="538607at2759"/>
<dbReference type="Pfam" id="PF00069">
    <property type="entry name" value="Pkinase"/>
    <property type="match status" value="2"/>
</dbReference>
<dbReference type="PANTHER" id="PTHR43671:SF13">
    <property type="entry name" value="SERINE_THREONINE-PROTEIN KINASE NEK2"/>
    <property type="match status" value="1"/>
</dbReference>
<dbReference type="InterPro" id="IPR036770">
    <property type="entry name" value="Ankyrin_rpt-contain_sf"/>
</dbReference>
<keyword evidence="9" id="KW-0175">Coiled coil</keyword>
<evidence type="ECO:0000256" key="2">
    <source>
        <dbReference type="ARBA" id="ARBA00012513"/>
    </source>
</evidence>
<evidence type="ECO:0000256" key="5">
    <source>
        <dbReference type="ARBA" id="ARBA00022777"/>
    </source>
</evidence>
<keyword evidence="7" id="KW-0040">ANK repeat</keyword>
<evidence type="ECO:0000313" key="12">
    <source>
        <dbReference type="EMBL" id="TNJ27432.1"/>
    </source>
</evidence>
<dbReference type="InterPro" id="IPR017441">
    <property type="entry name" value="Protein_kinase_ATP_BS"/>
</dbReference>
<evidence type="ECO:0000256" key="3">
    <source>
        <dbReference type="ARBA" id="ARBA00022679"/>
    </source>
</evidence>
<dbReference type="SMART" id="SM00248">
    <property type="entry name" value="ANK"/>
    <property type="match status" value="6"/>
</dbReference>
<feature type="domain" description="Protein kinase" evidence="11">
    <location>
        <begin position="877"/>
        <end position="1112"/>
    </location>
</feature>
<evidence type="ECO:0000256" key="4">
    <source>
        <dbReference type="ARBA" id="ARBA00022741"/>
    </source>
</evidence>
<keyword evidence="6 8" id="KW-0067">ATP-binding</keyword>
<dbReference type="PROSITE" id="PS50011">
    <property type="entry name" value="PROTEIN_KINASE_DOM"/>
    <property type="match status" value="2"/>
</dbReference>
<feature type="region of interest" description="Disordered" evidence="10">
    <location>
        <begin position="198"/>
        <end position="259"/>
    </location>
</feature>
<evidence type="ECO:0000256" key="8">
    <source>
        <dbReference type="PROSITE-ProRule" id="PRU10141"/>
    </source>
</evidence>
<feature type="repeat" description="ANK" evidence="7">
    <location>
        <begin position="63"/>
        <end position="95"/>
    </location>
</feature>
<feature type="coiled-coil region" evidence="9">
    <location>
        <begin position="441"/>
        <end position="468"/>
    </location>
</feature>
<comment type="caution">
    <text evidence="12">The sequence shown here is derived from an EMBL/GenBank/DDBJ whole genome shotgun (WGS) entry which is preliminary data.</text>
</comment>
<feature type="domain" description="Protein kinase" evidence="11">
    <location>
        <begin position="609"/>
        <end position="856"/>
    </location>
</feature>
<comment type="similarity">
    <text evidence="1">Belongs to the protein kinase superfamily. NEK Ser/Thr protein kinase family. NIMA subfamily.</text>
</comment>
<dbReference type="PANTHER" id="PTHR43671">
    <property type="entry name" value="SERINE/THREONINE-PROTEIN KINASE NEK"/>
    <property type="match status" value="1"/>
</dbReference>
<feature type="compositionally biased region" description="Basic and acidic residues" evidence="10">
    <location>
        <begin position="376"/>
        <end position="397"/>
    </location>
</feature>
<evidence type="ECO:0000259" key="11">
    <source>
        <dbReference type="PROSITE" id="PS50011"/>
    </source>
</evidence>
<keyword evidence="3" id="KW-0808">Transferase</keyword>
<name>A0A4Z1SNQ6_GIAMU</name>
<accession>A0A4Z1SNQ6</accession>
<dbReference type="GO" id="GO:0005524">
    <property type="term" value="F:ATP binding"/>
    <property type="evidence" value="ECO:0007669"/>
    <property type="project" value="UniProtKB-UniRule"/>
</dbReference>
<evidence type="ECO:0000256" key="1">
    <source>
        <dbReference type="ARBA" id="ARBA00010886"/>
    </source>
</evidence>
<dbReference type="Gene3D" id="1.10.510.10">
    <property type="entry name" value="Transferase(Phosphotransferase) domain 1"/>
    <property type="match status" value="2"/>
</dbReference>
<keyword evidence="4 8" id="KW-0547">Nucleotide-binding</keyword>
<keyword evidence="13" id="KW-1185">Reference proteome</keyword>
<feature type="compositionally biased region" description="Basic and acidic residues" evidence="10">
    <location>
        <begin position="843"/>
        <end position="853"/>
    </location>
</feature>
<organism evidence="12 13">
    <name type="scientific">Giardia muris</name>
    <dbReference type="NCBI Taxonomy" id="5742"/>
    <lineage>
        <taxon>Eukaryota</taxon>
        <taxon>Metamonada</taxon>
        <taxon>Diplomonadida</taxon>
        <taxon>Hexamitidae</taxon>
        <taxon>Giardiinae</taxon>
        <taxon>Giardia</taxon>
    </lineage>
</organism>
<evidence type="ECO:0000313" key="13">
    <source>
        <dbReference type="Proteomes" id="UP000315496"/>
    </source>
</evidence>
<dbReference type="PROSITE" id="PS50088">
    <property type="entry name" value="ANK_REPEAT"/>
    <property type="match status" value="1"/>
</dbReference>
<dbReference type="Gene3D" id="1.10.287.1490">
    <property type="match status" value="1"/>
</dbReference>
<dbReference type="Proteomes" id="UP000315496">
    <property type="component" value="Chromosome 3"/>
</dbReference>
<evidence type="ECO:0000256" key="7">
    <source>
        <dbReference type="PROSITE-ProRule" id="PRU00023"/>
    </source>
</evidence>
<evidence type="ECO:0000256" key="6">
    <source>
        <dbReference type="ARBA" id="ARBA00022840"/>
    </source>
</evidence>
<dbReference type="Pfam" id="PF12796">
    <property type="entry name" value="Ank_2"/>
    <property type="match status" value="3"/>
</dbReference>
<dbReference type="InterPro" id="IPR050660">
    <property type="entry name" value="NEK_Ser/Thr_kinase"/>
</dbReference>
<gene>
    <name evidence="12" type="ORF">GMRT_12974</name>
</gene>
<evidence type="ECO:0000256" key="10">
    <source>
        <dbReference type="SAM" id="MobiDB-lite"/>
    </source>
</evidence>
<dbReference type="SUPFAM" id="SSF57997">
    <property type="entry name" value="Tropomyosin"/>
    <property type="match status" value="1"/>
</dbReference>
<feature type="region of interest" description="Disordered" evidence="10">
    <location>
        <begin position="339"/>
        <end position="403"/>
    </location>
</feature>
<proteinExistence type="inferred from homology"/>
<dbReference type="InterPro" id="IPR011009">
    <property type="entry name" value="Kinase-like_dom_sf"/>
</dbReference>
<dbReference type="AlphaFoldDB" id="A0A4Z1SNQ6"/>
<feature type="compositionally biased region" description="Basic and acidic residues" evidence="10">
    <location>
        <begin position="246"/>
        <end position="259"/>
    </location>
</feature>
<dbReference type="EC" id="2.7.11.1" evidence="2"/>